<keyword evidence="1" id="KW-0812">Transmembrane</keyword>
<feature type="transmembrane region" description="Helical" evidence="1">
    <location>
        <begin position="132"/>
        <end position="154"/>
    </location>
</feature>
<feature type="transmembrane region" description="Helical" evidence="1">
    <location>
        <begin position="174"/>
        <end position="196"/>
    </location>
</feature>
<dbReference type="EMBL" id="JBHRXK010000002">
    <property type="protein sequence ID" value="MFC3550691.1"/>
    <property type="molecule type" value="Genomic_DNA"/>
</dbReference>
<accession>A0ABV7RS55</accession>
<reference evidence="3" key="1">
    <citation type="journal article" date="2019" name="Int. J. Syst. Evol. Microbiol.">
        <title>The Global Catalogue of Microorganisms (GCM) 10K type strain sequencing project: providing services to taxonomists for standard genome sequencing and annotation.</title>
        <authorList>
            <consortium name="The Broad Institute Genomics Platform"/>
            <consortium name="The Broad Institute Genome Sequencing Center for Infectious Disease"/>
            <person name="Wu L."/>
            <person name="Ma J."/>
        </authorList>
    </citation>
    <scope>NUCLEOTIDE SEQUENCE [LARGE SCALE GENOMIC DNA]</scope>
    <source>
        <strain evidence="3">KCTC 42875</strain>
    </source>
</reference>
<evidence type="ECO:0000313" key="2">
    <source>
        <dbReference type="EMBL" id="MFC3550691.1"/>
    </source>
</evidence>
<dbReference type="RefSeq" id="WP_386758431.1">
    <property type="nucleotide sequence ID" value="NZ_JBHRXK010000002.1"/>
</dbReference>
<keyword evidence="1" id="KW-0472">Membrane</keyword>
<feature type="transmembrane region" description="Helical" evidence="1">
    <location>
        <begin position="52"/>
        <end position="69"/>
    </location>
</feature>
<sequence length="229" mass="25165">MNAAALRLGLAVAYPLLAHWATHDGGGHAAAIALADLVLLVLAGPLLERRPWAWTLALPLAASLVWLAGTPYAQLLLLAPPMLFVALVAWLFGRSLWPPREALITRIVAAMERCTPQALAPELYRYSRRLTAAWAGLLVALALANGVLAVIAVPGGVLARLGHVPAVSISQEQWSLFANLFNYGIVGGFFIGEYVLRRRLFPHRPYRNLFDFLRQMAGLGPRFWRELFE</sequence>
<keyword evidence="3" id="KW-1185">Reference proteome</keyword>
<name>A0ABV7RS55_9GAMM</name>
<evidence type="ECO:0000256" key="1">
    <source>
        <dbReference type="SAM" id="Phobius"/>
    </source>
</evidence>
<evidence type="ECO:0000313" key="3">
    <source>
        <dbReference type="Proteomes" id="UP001595740"/>
    </source>
</evidence>
<gene>
    <name evidence="2" type="ORF">ACFOLC_06630</name>
</gene>
<organism evidence="2 3">
    <name type="scientific">Lysobacter cavernae</name>
    <dbReference type="NCBI Taxonomy" id="1685901"/>
    <lineage>
        <taxon>Bacteria</taxon>
        <taxon>Pseudomonadati</taxon>
        <taxon>Pseudomonadota</taxon>
        <taxon>Gammaproteobacteria</taxon>
        <taxon>Lysobacterales</taxon>
        <taxon>Lysobacteraceae</taxon>
        <taxon>Lysobacter</taxon>
    </lineage>
</organism>
<feature type="transmembrane region" description="Helical" evidence="1">
    <location>
        <begin position="75"/>
        <end position="93"/>
    </location>
</feature>
<comment type="caution">
    <text evidence="2">The sequence shown here is derived from an EMBL/GenBank/DDBJ whole genome shotgun (WGS) entry which is preliminary data.</text>
</comment>
<protein>
    <submittedName>
        <fullName evidence="2">Ketosynthase</fullName>
    </submittedName>
</protein>
<proteinExistence type="predicted"/>
<feature type="transmembrane region" description="Helical" evidence="1">
    <location>
        <begin position="28"/>
        <end position="47"/>
    </location>
</feature>
<dbReference type="Proteomes" id="UP001595740">
    <property type="component" value="Unassembled WGS sequence"/>
</dbReference>
<keyword evidence="1" id="KW-1133">Transmembrane helix</keyword>